<proteinExistence type="predicted"/>
<comment type="caution">
    <text evidence="2">The sequence shown here is derived from an EMBL/GenBank/DDBJ whole genome shotgun (WGS) entry which is preliminary data.</text>
</comment>
<evidence type="ECO:0000313" key="3">
    <source>
        <dbReference type="Proteomes" id="UP001521222"/>
    </source>
</evidence>
<feature type="region of interest" description="Disordered" evidence="1">
    <location>
        <begin position="104"/>
        <end position="128"/>
    </location>
</feature>
<sequence>MQIRIIDYALVAADYKEVKCAGATKVLEDTKAFMREELLEDTMKHGFSFDVALQKDGSVQLVEINPFGALSGCGACLLNWVKDGRAMYGLDEDLVFAVTLDENKRSGPEGTSVVEQLEGSGQEAVTDG</sequence>
<keyword evidence="3" id="KW-1185">Reference proteome</keyword>
<dbReference type="EMBL" id="JAKIXB020000026">
    <property type="protein sequence ID" value="KAL1597442.1"/>
    <property type="molecule type" value="Genomic_DNA"/>
</dbReference>
<evidence type="ECO:0008006" key="4">
    <source>
        <dbReference type="Google" id="ProtNLM"/>
    </source>
</evidence>
<reference evidence="2 3" key="1">
    <citation type="submission" date="2024-02" db="EMBL/GenBank/DDBJ databases">
        <title>De novo assembly and annotation of 12 fungi associated with fruit tree decline syndrome in Ontario, Canada.</title>
        <authorList>
            <person name="Sulman M."/>
            <person name="Ellouze W."/>
            <person name="Ilyukhin E."/>
        </authorList>
    </citation>
    <scope>NUCLEOTIDE SEQUENCE [LARGE SCALE GENOMIC DNA]</scope>
    <source>
        <strain evidence="2 3">M97-236</strain>
    </source>
</reference>
<evidence type="ECO:0000313" key="2">
    <source>
        <dbReference type="EMBL" id="KAL1597442.1"/>
    </source>
</evidence>
<evidence type="ECO:0000256" key="1">
    <source>
        <dbReference type="SAM" id="MobiDB-lite"/>
    </source>
</evidence>
<gene>
    <name evidence="2" type="ORF">SLS59_007472</name>
</gene>
<dbReference type="Proteomes" id="UP001521222">
    <property type="component" value="Unassembled WGS sequence"/>
</dbReference>
<protein>
    <recommendedName>
        <fullName evidence="4">ATP-grasp domain-containing protein</fullName>
    </recommendedName>
</protein>
<name>A0ABR3QZ73_9PLEO</name>
<organism evidence="2 3">
    <name type="scientific">Nothophoma quercina</name>
    <dbReference type="NCBI Taxonomy" id="749835"/>
    <lineage>
        <taxon>Eukaryota</taxon>
        <taxon>Fungi</taxon>
        <taxon>Dikarya</taxon>
        <taxon>Ascomycota</taxon>
        <taxon>Pezizomycotina</taxon>
        <taxon>Dothideomycetes</taxon>
        <taxon>Pleosporomycetidae</taxon>
        <taxon>Pleosporales</taxon>
        <taxon>Pleosporineae</taxon>
        <taxon>Didymellaceae</taxon>
        <taxon>Nothophoma</taxon>
    </lineage>
</organism>
<accession>A0ABR3QZ73</accession>